<keyword evidence="10" id="KW-1185">Reference proteome</keyword>
<feature type="transmembrane region" description="Helical" evidence="8">
    <location>
        <begin position="102"/>
        <end position="125"/>
    </location>
</feature>
<dbReference type="PANTHER" id="PTHR30354:SF22">
    <property type="entry name" value="HIGH-AFFINITY GLUCONATE TRANSPORTER"/>
    <property type="match status" value="1"/>
</dbReference>
<dbReference type="InterPro" id="IPR003474">
    <property type="entry name" value="Glcn_transporter"/>
</dbReference>
<comment type="caution">
    <text evidence="9">The sequence shown here is derived from an EMBL/GenBank/DDBJ whole genome shotgun (WGS) entry which is preliminary data.</text>
</comment>
<keyword evidence="3" id="KW-1003">Cell membrane</keyword>
<evidence type="ECO:0000256" key="7">
    <source>
        <dbReference type="ARBA" id="ARBA00049663"/>
    </source>
</evidence>
<keyword evidence="6 8" id="KW-0472">Membrane</keyword>
<dbReference type="RefSeq" id="WP_146508871.1">
    <property type="nucleotide sequence ID" value="NZ_SIHI01000001.1"/>
</dbReference>
<evidence type="ECO:0000256" key="4">
    <source>
        <dbReference type="ARBA" id="ARBA00022692"/>
    </source>
</evidence>
<evidence type="ECO:0000256" key="6">
    <source>
        <dbReference type="ARBA" id="ARBA00023136"/>
    </source>
</evidence>
<sequence length="610" mass="64984">MDPLLILAIGIVTILGLILILKVNAFLALIVSAIVVSLLSPGAVEDKISRVADSFGSAAGNIAIVIGLAAIIGECMMVSGAADRIVQAFLGWLGEKRASWALMGSGFVLSVPVFFDTVFYLLVPLARSLFRRTNKNYLLYILAIAAGGAITHTLVPPTPGPLVMATTLGIDIGTMILVGAMVALPAAIAGLAISAWLNKMIDIPFRDDHVVGTEDDVPEVPKTTPPLWLSLLPVVLPVALISANTALDTLANAEHTPQLQVADISDWPAFEAALVGPGATPAAQRIASVLPESVRELFEEPNLDEEQKQSVITAFNDVLVQKSPMLYDNQAFDEVIDKSWKIDEALNADGVSEQQAIELEREALVSSLSQTDLDAMKVHERERFNRLLLEVTFPKLIRPHDWNTPLRQAANVSKLFGNANLALLFSTIIAMWIVFRQKKPTLKAMSETVELALMSGGTIILITAAGGAFGAMLKIAGIGDAIKEMFTNGDVTSSSTGMAFLILGYSLAALLKVAQGSSTTAMIVGSGMLASMISGVELGFHPVYLATSIGAGSLMGSWMNDSGFWIFTKMGRLTESESLRSWTPMLAVLSLVSFATTILLSKFLPLLPAA</sequence>
<keyword evidence="2" id="KW-0813">Transport</keyword>
<accession>A0A5C5X804</accession>
<feature type="transmembrane region" description="Helical" evidence="8">
    <location>
        <begin position="6"/>
        <end position="39"/>
    </location>
</feature>
<dbReference type="PANTHER" id="PTHR30354">
    <property type="entry name" value="GNT FAMILY GLUCONATE TRANSPORTER"/>
    <property type="match status" value="1"/>
</dbReference>
<evidence type="ECO:0000256" key="5">
    <source>
        <dbReference type="ARBA" id="ARBA00022989"/>
    </source>
</evidence>
<feature type="transmembrane region" description="Helical" evidence="8">
    <location>
        <begin position="455"/>
        <end position="479"/>
    </location>
</feature>
<dbReference type="Pfam" id="PF02447">
    <property type="entry name" value="GntP_permease"/>
    <property type="match status" value="2"/>
</dbReference>
<evidence type="ECO:0000256" key="3">
    <source>
        <dbReference type="ARBA" id="ARBA00022475"/>
    </source>
</evidence>
<evidence type="ECO:0000313" key="9">
    <source>
        <dbReference type="EMBL" id="TWT58461.1"/>
    </source>
</evidence>
<dbReference type="AlphaFoldDB" id="A0A5C5X804"/>
<keyword evidence="4 8" id="KW-0812">Transmembrane</keyword>
<feature type="transmembrane region" description="Helical" evidence="8">
    <location>
        <begin position="415"/>
        <end position="435"/>
    </location>
</feature>
<feature type="transmembrane region" description="Helical" evidence="8">
    <location>
        <begin position="137"/>
        <end position="155"/>
    </location>
</feature>
<reference evidence="9 10" key="1">
    <citation type="submission" date="2019-02" db="EMBL/GenBank/DDBJ databases">
        <title>Deep-cultivation of Planctomycetes and their phenomic and genomic characterization uncovers novel biology.</title>
        <authorList>
            <person name="Wiegand S."/>
            <person name="Jogler M."/>
            <person name="Boedeker C."/>
            <person name="Pinto D."/>
            <person name="Vollmers J."/>
            <person name="Rivas-Marin E."/>
            <person name="Kohn T."/>
            <person name="Peeters S.H."/>
            <person name="Heuer A."/>
            <person name="Rast P."/>
            <person name="Oberbeckmann S."/>
            <person name="Bunk B."/>
            <person name="Jeske O."/>
            <person name="Meyerdierks A."/>
            <person name="Storesund J.E."/>
            <person name="Kallscheuer N."/>
            <person name="Luecker S."/>
            <person name="Lage O.M."/>
            <person name="Pohl T."/>
            <person name="Merkel B.J."/>
            <person name="Hornburger P."/>
            <person name="Mueller R.-W."/>
            <person name="Bruemmer F."/>
            <person name="Labrenz M."/>
            <person name="Spormann A.M."/>
            <person name="Op Den Camp H."/>
            <person name="Overmann J."/>
            <person name="Amann R."/>
            <person name="Jetten M.S.M."/>
            <person name="Mascher T."/>
            <person name="Medema M.H."/>
            <person name="Devos D.P."/>
            <person name="Kaster A.-K."/>
            <person name="Ovreas L."/>
            <person name="Rohde M."/>
            <person name="Galperin M.Y."/>
            <person name="Jogler C."/>
        </authorList>
    </citation>
    <scope>NUCLEOTIDE SEQUENCE [LARGE SCALE GENOMIC DNA]</scope>
    <source>
        <strain evidence="9 10">KOR42</strain>
    </source>
</reference>
<dbReference type="EMBL" id="SIHI01000001">
    <property type="protein sequence ID" value="TWT58461.1"/>
    <property type="molecule type" value="Genomic_DNA"/>
</dbReference>
<feature type="transmembrane region" description="Helical" evidence="8">
    <location>
        <begin position="175"/>
        <end position="197"/>
    </location>
</feature>
<dbReference type="Proteomes" id="UP000317243">
    <property type="component" value="Unassembled WGS sequence"/>
</dbReference>
<protein>
    <submittedName>
        <fullName evidence="9">High-affinity gluconate transporter</fullName>
    </submittedName>
</protein>
<evidence type="ECO:0000256" key="8">
    <source>
        <dbReference type="SAM" id="Phobius"/>
    </source>
</evidence>
<proteinExistence type="inferred from homology"/>
<feature type="transmembrane region" description="Helical" evidence="8">
    <location>
        <begin position="491"/>
        <end position="511"/>
    </location>
</feature>
<comment type="similarity">
    <text evidence="7">Belongs to the GntP permease family.</text>
</comment>
<keyword evidence="5 8" id="KW-1133">Transmembrane helix</keyword>
<comment type="subcellular location">
    <subcellularLocation>
        <location evidence="1">Cell membrane</location>
        <topology evidence="1">Multi-pass membrane protein</topology>
    </subcellularLocation>
</comment>
<evidence type="ECO:0000256" key="1">
    <source>
        <dbReference type="ARBA" id="ARBA00004651"/>
    </source>
</evidence>
<evidence type="ECO:0000256" key="2">
    <source>
        <dbReference type="ARBA" id="ARBA00022448"/>
    </source>
</evidence>
<organism evidence="9 10">
    <name type="scientific">Thalassoglobus neptunius</name>
    <dbReference type="NCBI Taxonomy" id="1938619"/>
    <lineage>
        <taxon>Bacteria</taxon>
        <taxon>Pseudomonadati</taxon>
        <taxon>Planctomycetota</taxon>
        <taxon>Planctomycetia</taxon>
        <taxon>Planctomycetales</taxon>
        <taxon>Planctomycetaceae</taxon>
        <taxon>Thalassoglobus</taxon>
    </lineage>
</organism>
<name>A0A5C5X804_9PLAN</name>
<feature type="transmembrane region" description="Helical" evidence="8">
    <location>
        <begin position="543"/>
        <end position="559"/>
    </location>
</feature>
<dbReference type="GO" id="GO:0015128">
    <property type="term" value="F:gluconate transmembrane transporter activity"/>
    <property type="evidence" value="ECO:0007669"/>
    <property type="project" value="InterPro"/>
</dbReference>
<feature type="transmembrane region" description="Helical" evidence="8">
    <location>
        <begin position="60"/>
        <end position="82"/>
    </location>
</feature>
<dbReference type="OrthoDB" id="9787129at2"/>
<dbReference type="GO" id="GO:0005886">
    <property type="term" value="C:plasma membrane"/>
    <property type="evidence" value="ECO:0007669"/>
    <property type="project" value="UniProtKB-SubCell"/>
</dbReference>
<gene>
    <name evidence="9" type="primary">gntT</name>
    <name evidence="9" type="ORF">KOR42_18360</name>
</gene>
<evidence type="ECO:0000313" key="10">
    <source>
        <dbReference type="Proteomes" id="UP000317243"/>
    </source>
</evidence>
<feature type="transmembrane region" description="Helical" evidence="8">
    <location>
        <begin position="579"/>
        <end position="600"/>
    </location>
</feature>